<evidence type="ECO:0000313" key="1">
    <source>
        <dbReference type="EMBL" id="BBO72206.1"/>
    </source>
</evidence>
<evidence type="ECO:0008006" key="3">
    <source>
        <dbReference type="Google" id="ProtNLM"/>
    </source>
</evidence>
<sequence length="78" mass="9334">MPTVLRSGPYRLYFYSHEPNEPPHVHIDRDDATCKFWIDPVALVRNLGFSAKELREMERLVIDNQQELLEAWHEYFSD</sequence>
<dbReference type="RefSeq" id="WP_155319933.1">
    <property type="nucleotide sequence ID" value="NZ_AP021874.1"/>
</dbReference>
<dbReference type="Pfam" id="PF13711">
    <property type="entry name" value="DUF4160"/>
    <property type="match status" value="1"/>
</dbReference>
<protein>
    <recommendedName>
        <fullName evidence="3">DUF4160 domain-containing protein</fullName>
    </recommendedName>
</protein>
<dbReference type="InterPro" id="IPR025427">
    <property type="entry name" value="DUF4160"/>
</dbReference>
<reference evidence="1 2" key="1">
    <citation type="submission" date="2019-11" db="EMBL/GenBank/DDBJ databases">
        <title>Comparative genomics of hydrocarbon-degrading Desulfosarcina strains.</title>
        <authorList>
            <person name="Watanabe M."/>
            <person name="Kojima H."/>
            <person name="Fukui M."/>
        </authorList>
    </citation>
    <scope>NUCLEOTIDE SEQUENCE [LARGE SCALE GENOMIC DNA]</scope>
    <source>
        <strain evidence="1 2">PL12</strain>
    </source>
</reference>
<proteinExistence type="predicted"/>
<name>A0A5K7YSA6_9BACT</name>
<organism evidence="1 2">
    <name type="scientific">Desulfosarcina alkanivorans</name>
    <dbReference type="NCBI Taxonomy" id="571177"/>
    <lineage>
        <taxon>Bacteria</taxon>
        <taxon>Pseudomonadati</taxon>
        <taxon>Thermodesulfobacteriota</taxon>
        <taxon>Desulfobacteria</taxon>
        <taxon>Desulfobacterales</taxon>
        <taxon>Desulfosarcinaceae</taxon>
        <taxon>Desulfosarcina</taxon>
    </lineage>
</organism>
<dbReference type="OrthoDB" id="122670at2"/>
<gene>
    <name evidence="1" type="ORF">DSCA_61360</name>
</gene>
<keyword evidence="2" id="KW-1185">Reference proteome</keyword>
<dbReference type="Proteomes" id="UP000427906">
    <property type="component" value="Chromosome"/>
</dbReference>
<evidence type="ECO:0000313" key="2">
    <source>
        <dbReference type="Proteomes" id="UP000427906"/>
    </source>
</evidence>
<dbReference type="KEGG" id="dalk:DSCA_61360"/>
<accession>A0A5K7YSA6</accession>
<dbReference type="AlphaFoldDB" id="A0A5K7YSA6"/>
<dbReference type="EMBL" id="AP021874">
    <property type="protein sequence ID" value="BBO72206.1"/>
    <property type="molecule type" value="Genomic_DNA"/>
</dbReference>